<reference evidence="1" key="1">
    <citation type="submission" date="2020-10" db="EMBL/GenBank/DDBJ databases">
        <authorList>
            <person name="Gilroy R."/>
        </authorList>
    </citation>
    <scope>NUCLEOTIDE SEQUENCE</scope>
    <source>
        <strain evidence="1">ChiBcec7-5410</strain>
    </source>
</reference>
<dbReference type="Pfam" id="PF13238">
    <property type="entry name" value="AAA_18"/>
    <property type="match status" value="1"/>
</dbReference>
<comment type="caution">
    <text evidence="1">The sequence shown here is derived from an EMBL/GenBank/DDBJ whole genome shotgun (WGS) entry which is preliminary data.</text>
</comment>
<reference evidence="1" key="2">
    <citation type="journal article" date="2021" name="PeerJ">
        <title>Extensive microbial diversity within the chicken gut microbiome revealed by metagenomics and culture.</title>
        <authorList>
            <person name="Gilroy R."/>
            <person name="Ravi A."/>
            <person name="Getino M."/>
            <person name="Pursley I."/>
            <person name="Horton D.L."/>
            <person name="Alikhan N.F."/>
            <person name="Baker D."/>
            <person name="Gharbi K."/>
            <person name="Hall N."/>
            <person name="Watson M."/>
            <person name="Adriaenssens E.M."/>
            <person name="Foster-Nyarko E."/>
            <person name="Jarju S."/>
            <person name="Secka A."/>
            <person name="Antonio M."/>
            <person name="Oren A."/>
            <person name="Chaudhuri R.R."/>
            <person name="La Ragione R."/>
            <person name="Hildebrand F."/>
            <person name="Pallen M.J."/>
        </authorList>
    </citation>
    <scope>NUCLEOTIDE SEQUENCE</scope>
    <source>
        <strain evidence="1">ChiBcec7-5410</strain>
    </source>
</reference>
<dbReference type="Proteomes" id="UP000824160">
    <property type="component" value="Unassembled WGS sequence"/>
</dbReference>
<gene>
    <name evidence="1" type="ORF">IAC43_09570</name>
</gene>
<dbReference type="GO" id="GO:0016301">
    <property type="term" value="F:kinase activity"/>
    <property type="evidence" value="ECO:0007669"/>
    <property type="project" value="UniProtKB-KW"/>
</dbReference>
<keyword evidence="1" id="KW-0418">Kinase</keyword>
<dbReference type="SUPFAM" id="SSF52540">
    <property type="entry name" value="P-loop containing nucleoside triphosphate hydrolases"/>
    <property type="match status" value="1"/>
</dbReference>
<organism evidence="1 2">
    <name type="scientific">Candidatus Faecivivens stercoripullorum</name>
    <dbReference type="NCBI Taxonomy" id="2840805"/>
    <lineage>
        <taxon>Bacteria</taxon>
        <taxon>Bacillati</taxon>
        <taxon>Bacillota</taxon>
        <taxon>Clostridia</taxon>
        <taxon>Eubacteriales</taxon>
        <taxon>Oscillospiraceae</taxon>
        <taxon>Oscillospiraceae incertae sedis</taxon>
        <taxon>Candidatus Faecivivens</taxon>
    </lineage>
</organism>
<dbReference type="InterPro" id="IPR027417">
    <property type="entry name" value="P-loop_NTPase"/>
</dbReference>
<keyword evidence="1" id="KW-0808">Transferase</keyword>
<dbReference type="Gene3D" id="3.40.50.300">
    <property type="entry name" value="P-loop containing nucleotide triphosphate hydrolases"/>
    <property type="match status" value="1"/>
</dbReference>
<name>A0A9D1H869_9FIRM</name>
<dbReference type="EMBL" id="DVLW01000262">
    <property type="protein sequence ID" value="HIT95423.1"/>
    <property type="molecule type" value="Genomic_DNA"/>
</dbReference>
<protein>
    <submittedName>
        <fullName evidence="1">Nucleoside kinase</fullName>
    </submittedName>
</protein>
<proteinExistence type="predicted"/>
<evidence type="ECO:0000313" key="1">
    <source>
        <dbReference type="EMBL" id="HIT95423.1"/>
    </source>
</evidence>
<evidence type="ECO:0000313" key="2">
    <source>
        <dbReference type="Proteomes" id="UP000824160"/>
    </source>
</evidence>
<sequence length="172" mass="19509">MGARNYLIEGVSCSGKTTVCDELLRRGFQAIHGDRQLAYQGDPETGLPLPGRSHEHHIWDIEKVHQLVCDKSQPVTFFCGGSRNFHRFIDWFDGVFILRIDADTLRHRLDRRPPDNWGGNPEQRALIEYLYKTGDGLPENGIDIDATQPPEMVVDQILDSIAASENRPVKDQ</sequence>
<dbReference type="AlphaFoldDB" id="A0A9D1H869"/>
<accession>A0A9D1H869</accession>